<proteinExistence type="predicted"/>
<protein>
    <submittedName>
        <fullName evidence="2">Uncharacterized protein</fullName>
    </submittedName>
</protein>
<keyword evidence="3" id="KW-1185">Reference proteome</keyword>
<dbReference type="AlphaFoldDB" id="A0A4Z2F6W8"/>
<organism evidence="2 3">
    <name type="scientific">Liparis tanakae</name>
    <name type="common">Tanaka's snailfish</name>
    <dbReference type="NCBI Taxonomy" id="230148"/>
    <lineage>
        <taxon>Eukaryota</taxon>
        <taxon>Metazoa</taxon>
        <taxon>Chordata</taxon>
        <taxon>Craniata</taxon>
        <taxon>Vertebrata</taxon>
        <taxon>Euteleostomi</taxon>
        <taxon>Actinopterygii</taxon>
        <taxon>Neopterygii</taxon>
        <taxon>Teleostei</taxon>
        <taxon>Neoteleostei</taxon>
        <taxon>Acanthomorphata</taxon>
        <taxon>Eupercaria</taxon>
        <taxon>Perciformes</taxon>
        <taxon>Cottioidei</taxon>
        <taxon>Cottales</taxon>
        <taxon>Liparidae</taxon>
        <taxon>Liparis</taxon>
    </lineage>
</organism>
<dbReference type="Proteomes" id="UP000314294">
    <property type="component" value="Unassembled WGS sequence"/>
</dbReference>
<feature type="region of interest" description="Disordered" evidence="1">
    <location>
        <begin position="1"/>
        <end position="71"/>
    </location>
</feature>
<evidence type="ECO:0000313" key="2">
    <source>
        <dbReference type="EMBL" id="TNN36795.1"/>
    </source>
</evidence>
<dbReference type="EMBL" id="SRLO01001571">
    <property type="protein sequence ID" value="TNN36795.1"/>
    <property type="molecule type" value="Genomic_DNA"/>
</dbReference>
<reference evidence="2 3" key="1">
    <citation type="submission" date="2019-03" db="EMBL/GenBank/DDBJ databases">
        <title>First draft genome of Liparis tanakae, snailfish: a comprehensive survey of snailfish specific genes.</title>
        <authorList>
            <person name="Kim W."/>
            <person name="Song I."/>
            <person name="Jeong J.-H."/>
            <person name="Kim D."/>
            <person name="Kim S."/>
            <person name="Ryu S."/>
            <person name="Song J.Y."/>
            <person name="Lee S.K."/>
        </authorList>
    </citation>
    <scope>NUCLEOTIDE SEQUENCE [LARGE SCALE GENOMIC DNA]</scope>
    <source>
        <tissue evidence="2">Muscle</tissue>
    </source>
</reference>
<name>A0A4Z2F6W8_9TELE</name>
<accession>A0A4Z2F6W8</accession>
<evidence type="ECO:0000313" key="3">
    <source>
        <dbReference type="Proteomes" id="UP000314294"/>
    </source>
</evidence>
<feature type="compositionally biased region" description="Polar residues" evidence="1">
    <location>
        <begin position="15"/>
        <end position="43"/>
    </location>
</feature>
<comment type="caution">
    <text evidence="2">The sequence shown here is derived from an EMBL/GenBank/DDBJ whole genome shotgun (WGS) entry which is preliminary data.</text>
</comment>
<sequence>MVAALSGSLGVTAENGGSSSREPLSLISDSRATVESPAVSSSRAELGSTAPEPDWKRTKTEEEEAEERSSPWRCGAALTVVRRSSAEKRSSHVAVDFSKASCLLRSFSTSSTVWPTSLLDTCGSWAISHASATEASRAN</sequence>
<gene>
    <name evidence="2" type="ORF">EYF80_053040</name>
</gene>
<evidence type="ECO:0000256" key="1">
    <source>
        <dbReference type="SAM" id="MobiDB-lite"/>
    </source>
</evidence>